<dbReference type="Pfam" id="PF01757">
    <property type="entry name" value="Acyl_transf_3"/>
    <property type="match status" value="1"/>
</dbReference>
<keyword evidence="1" id="KW-1133">Transmembrane helix</keyword>
<feature type="transmembrane region" description="Helical" evidence="1">
    <location>
        <begin position="221"/>
        <end position="246"/>
    </location>
</feature>
<keyword evidence="4" id="KW-1185">Reference proteome</keyword>
<feature type="domain" description="Acyltransferase 3" evidence="2">
    <location>
        <begin position="19"/>
        <end position="348"/>
    </location>
</feature>
<keyword evidence="1" id="KW-0472">Membrane</keyword>
<dbReference type="AlphaFoldDB" id="A0A1C3NXR3"/>
<proteinExistence type="predicted"/>
<evidence type="ECO:0000313" key="4">
    <source>
        <dbReference type="Proteomes" id="UP000199013"/>
    </source>
</evidence>
<keyword evidence="3" id="KW-0808">Transferase</keyword>
<sequence>MSYRTETKVTIAAGFSKDNSLNFMRLMFAVTVVIVHTWTLGGFGRIHIGDYDPASVAVDGFFAISGFLVTRSRLGARTTSRFLWHRALRILPGFWASLIAVAFLCAPLAWRYERGSFDGYLTAHPHGPIQYVIANSLLKIRFYDIAGTPSGVPFPPPNLGILTGWNHSMWTLYWEALCYLGIAVLALFGIIQRRRAFVAVITACLWAVVVLHWLAPGFAPGVLGSVFAGGVGRFVLMFLAGSVLYLYADRIPLSGILAACCTVIVTVSVFLSDPHILLNLPLAYLCIWLGIRLPLHRVGAEHDFSYGLYIYSCPIQQLAAVYKVQQHGIVAYFALCLSVTSLVAVLSWFGIERPALRLKNWAPRQSKIFRTRPRLRLSRPERPLSSGARVEES</sequence>
<feature type="transmembrane region" description="Helical" evidence="1">
    <location>
        <begin position="26"/>
        <end position="48"/>
    </location>
</feature>
<feature type="transmembrane region" description="Helical" evidence="1">
    <location>
        <begin position="54"/>
        <end position="70"/>
    </location>
</feature>
<organism evidence="3 4">
    <name type="scientific">Candidatus Protofrankia californiensis</name>
    <dbReference type="NCBI Taxonomy" id="1839754"/>
    <lineage>
        <taxon>Bacteria</taxon>
        <taxon>Bacillati</taxon>
        <taxon>Actinomycetota</taxon>
        <taxon>Actinomycetes</taxon>
        <taxon>Frankiales</taxon>
        <taxon>Frankiaceae</taxon>
        <taxon>Protofrankia</taxon>
    </lineage>
</organism>
<dbReference type="EMBL" id="FLUV01001028">
    <property type="protein sequence ID" value="SBW22308.1"/>
    <property type="molecule type" value="Genomic_DNA"/>
</dbReference>
<feature type="transmembrane region" description="Helical" evidence="1">
    <location>
        <begin position="172"/>
        <end position="191"/>
    </location>
</feature>
<feature type="transmembrane region" description="Helical" evidence="1">
    <location>
        <begin position="330"/>
        <end position="351"/>
    </location>
</feature>
<name>A0A1C3NXR3_9ACTN</name>
<evidence type="ECO:0000256" key="1">
    <source>
        <dbReference type="SAM" id="Phobius"/>
    </source>
</evidence>
<gene>
    <name evidence="3" type="ORF">FDG2_2444</name>
</gene>
<feature type="transmembrane region" description="Helical" evidence="1">
    <location>
        <begin position="90"/>
        <end position="110"/>
    </location>
</feature>
<keyword evidence="1" id="KW-0812">Transmembrane</keyword>
<feature type="transmembrane region" description="Helical" evidence="1">
    <location>
        <begin position="196"/>
        <end position="215"/>
    </location>
</feature>
<dbReference type="GO" id="GO:0016747">
    <property type="term" value="F:acyltransferase activity, transferring groups other than amino-acyl groups"/>
    <property type="evidence" value="ECO:0007669"/>
    <property type="project" value="InterPro"/>
</dbReference>
<evidence type="ECO:0000259" key="2">
    <source>
        <dbReference type="Pfam" id="PF01757"/>
    </source>
</evidence>
<protein>
    <submittedName>
        <fullName evidence="3">Acetyltransferase</fullName>
    </submittedName>
</protein>
<reference evidence="4" key="1">
    <citation type="submission" date="2016-02" db="EMBL/GenBank/DDBJ databases">
        <authorList>
            <person name="Wibberg D."/>
        </authorList>
    </citation>
    <scope>NUCLEOTIDE SEQUENCE [LARGE SCALE GENOMIC DNA]</scope>
</reference>
<accession>A0A1C3NXR3</accession>
<evidence type="ECO:0000313" key="3">
    <source>
        <dbReference type="EMBL" id="SBW22308.1"/>
    </source>
</evidence>
<dbReference type="Proteomes" id="UP000199013">
    <property type="component" value="Unassembled WGS sequence"/>
</dbReference>
<dbReference type="InterPro" id="IPR002656">
    <property type="entry name" value="Acyl_transf_3_dom"/>
</dbReference>
<feature type="transmembrane region" description="Helical" evidence="1">
    <location>
        <begin position="253"/>
        <end position="270"/>
    </location>
</feature>